<dbReference type="Proteomes" id="UP000032675">
    <property type="component" value="Unassembled WGS sequence"/>
</dbReference>
<evidence type="ECO:0000313" key="1">
    <source>
        <dbReference type="EMBL" id="GAN95463.1"/>
    </source>
</evidence>
<organism evidence="1 2">
    <name type="scientific">Komagataeibacter europaeus NBRC 3261</name>
    <dbReference type="NCBI Taxonomy" id="1234669"/>
    <lineage>
        <taxon>Bacteria</taxon>
        <taxon>Pseudomonadati</taxon>
        <taxon>Pseudomonadota</taxon>
        <taxon>Alphaproteobacteria</taxon>
        <taxon>Acetobacterales</taxon>
        <taxon>Acetobacteraceae</taxon>
        <taxon>Komagataeibacter</taxon>
    </lineage>
</organism>
<accession>A0A0D6PWP8</accession>
<evidence type="ECO:0000313" key="2">
    <source>
        <dbReference type="Proteomes" id="UP000032675"/>
    </source>
</evidence>
<proteinExistence type="predicted"/>
<reference evidence="1 2" key="1">
    <citation type="submission" date="2012-11" db="EMBL/GenBank/DDBJ databases">
        <title>Whole genome sequence of Gluconacetobacter europaeus NBRC3261.</title>
        <authorList>
            <person name="Azuma Y."/>
            <person name="Higashiura N."/>
            <person name="Hirakawa H."/>
            <person name="Matsushita K."/>
        </authorList>
    </citation>
    <scope>NUCLEOTIDE SEQUENCE [LARGE SCALE GENOMIC DNA]</scope>
    <source>
        <strain evidence="1 2">NBRC 3261</strain>
    </source>
</reference>
<comment type="caution">
    <text evidence="1">The sequence shown here is derived from an EMBL/GenBank/DDBJ whole genome shotgun (WGS) entry which is preliminary data.</text>
</comment>
<dbReference type="EMBL" id="BANI01000025">
    <property type="protein sequence ID" value="GAN95463.1"/>
    <property type="molecule type" value="Genomic_DNA"/>
</dbReference>
<gene>
    <name evidence="1" type="ORF">Geu3261_0025_019</name>
</gene>
<name>A0A0D6PWP8_KOMEU</name>
<protein>
    <submittedName>
        <fullName evidence="1">Uncharacterized protein</fullName>
    </submittedName>
</protein>
<dbReference type="AlphaFoldDB" id="A0A0D6PWP8"/>
<dbReference type="RefSeq" id="WP_048849979.1">
    <property type="nucleotide sequence ID" value="NZ_BANI01000025.1"/>
</dbReference>
<sequence length="98" mass="10924">MTDIFRPMAPRDLASRSTLTNQSVAMNLLHQHNRFMIDAEQAKAEGIEQACRHATSQADARWMDMESLLLRAAPINNASGEIEATIFAARRKAGKVRT</sequence>